<protein>
    <submittedName>
        <fullName evidence="7">UPF0758 family protein</fullName>
    </submittedName>
</protein>
<dbReference type="NCBIfam" id="NF000642">
    <property type="entry name" value="PRK00024.1"/>
    <property type="match status" value="1"/>
</dbReference>
<feature type="domain" description="MPN" evidence="6">
    <location>
        <begin position="102"/>
        <end position="223"/>
    </location>
</feature>
<evidence type="ECO:0000256" key="2">
    <source>
        <dbReference type="ARBA" id="ARBA00022723"/>
    </source>
</evidence>
<dbReference type="EMBL" id="UOFH01000365">
    <property type="protein sequence ID" value="VAW67018.1"/>
    <property type="molecule type" value="Genomic_DNA"/>
</dbReference>
<dbReference type="GO" id="GO:0046872">
    <property type="term" value="F:metal ion binding"/>
    <property type="evidence" value="ECO:0007669"/>
    <property type="project" value="UniProtKB-KW"/>
</dbReference>
<dbReference type="InterPro" id="IPR025657">
    <property type="entry name" value="RadC_JAB"/>
</dbReference>
<dbReference type="CDD" id="cd08071">
    <property type="entry name" value="MPN_DUF2466"/>
    <property type="match status" value="1"/>
</dbReference>
<evidence type="ECO:0000256" key="3">
    <source>
        <dbReference type="ARBA" id="ARBA00022801"/>
    </source>
</evidence>
<keyword evidence="3" id="KW-0378">Hydrolase</keyword>
<evidence type="ECO:0000256" key="4">
    <source>
        <dbReference type="ARBA" id="ARBA00022833"/>
    </source>
</evidence>
<evidence type="ECO:0000259" key="6">
    <source>
        <dbReference type="PROSITE" id="PS50249"/>
    </source>
</evidence>
<keyword evidence="1" id="KW-0645">Protease</keyword>
<keyword evidence="4" id="KW-0862">Zinc</keyword>
<dbReference type="InterPro" id="IPR020891">
    <property type="entry name" value="UPF0758_CS"/>
</dbReference>
<name>A0A3B0XFF8_9ZZZZ</name>
<dbReference type="PROSITE" id="PS01302">
    <property type="entry name" value="UPF0758"/>
    <property type="match status" value="1"/>
</dbReference>
<dbReference type="SUPFAM" id="SSF47781">
    <property type="entry name" value="RuvA domain 2-like"/>
    <property type="match status" value="1"/>
</dbReference>
<dbReference type="PANTHER" id="PTHR30471">
    <property type="entry name" value="DNA REPAIR PROTEIN RADC"/>
    <property type="match status" value="1"/>
</dbReference>
<organism evidence="7">
    <name type="scientific">hydrothermal vent metagenome</name>
    <dbReference type="NCBI Taxonomy" id="652676"/>
    <lineage>
        <taxon>unclassified sequences</taxon>
        <taxon>metagenomes</taxon>
        <taxon>ecological metagenomes</taxon>
    </lineage>
</organism>
<evidence type="ECO:0000256" key="1">
    <source>
        <dbReference type="ARBA" id="ARBA00022670"/>
    </source>
</evidence>
<gene>
    <name evidence="7" type="ORF">MNBD_GAMMA08-1364</name>
</gene>
<dbReference type="SUPFAM" id="SSF102712">
    <property type="entry name" value="JAB1/MPN domain"/>
    <property type="match status" value="1"/>
</dbReference>
<dbReference type="GO" id="GO:0006508">
    <property type="term" value="P:proteolysis"/>
    <property type="evidence" value="ECO:0007669"/>
    <property type="project" value="UniProtKB-KW"/>
</dbReference>
<accession>A0A3B0XFF8</accession>
<evidence type="ECO:0000256" key="5">
    <source>
        <dbReference type="ARBA" id="ARBA00023049"/>
    </source>
</evidence>
<dbReference type="InterPro" id="IPR046778">
    <property type="entry name" value="UPF0758_N"/>
</dbReference>
<keyword evidence="5" id="KW-0482">Metalloprotease</keyword>
<dbReference type="InterPro" id="IPR010994">
    <property type="entry name" value="RuvA_2-like"/>
</dbReference>
<dbReference type="NCBIfam" id="TIGR00608">
    <property type="entry name" value="radc"/>
    <property type="match status" value="1"/>
</dbReference>
<proteinExistence type="predicted"/>
<dbReference type="Pfam" id="PF20582">
    <property type="entry name" value="UPF0758_N"/>
    <property type="match status" value="1"/>
</dbReference>
<keyword evidence="2" id="KW-0479">Metal-binding</keyword>
<dbReference type="Pfam" id="PF04002">
    <property type="entry name" value="RadC"/>
    <property type="match status" value="1"/>
</dbReference>
<reference evidence="7" key="1">
    <citation type="submission" date="2018-06" db="EMBL/GenBank/DDBJ databases">
        <authorList>
            <person name="Zhirakovskaya E."/>
        </authorList>
    </citation>
    <scope>NUCLEOTIDE SEQUENCE</scope>
</reference>
<dbReference type="FunFam" id="3.40.140.10:FF:000032">
    <property type="entry name" value="DNA repair protein RadC"/>
    <property type="match status" value="1"/>
</dbReference>
<dbReference type="InterPro" id="IPR001405">
    <property type="entry name" value="UPF0758"/>
</dbReference>
<dbReference type="PANTHER" id="PTHR30471:SF3">
    <property type="entry name" value="UPF0758 PROTEIN YEES-RELATED"/>
    <property type="match status" value="1"/>
</dbReference>
<dbReference type="Gene3D" id="3.40.140.10">
    <property type="entry name" value="Cytidine Deaminase, domain 2"/>
    <property type="match status" value="1"/>
</dbReference>
<dbReference type="AlphaFoldDB" id="A0A3B0XFF8"/>
<evidence type="ECO:0000313" key="7">
    <source>
        <dbReference type="EMBL" id="VAW67018.1"/>
    </source>
</evidence>
<sequence length="223" mass="24972">MPITDWPLEERPREKLLAKGSQSLTDAELLAIFLRTGIRGKTAVDLSHDLLKGFNGLRPLLKADQTSFCKHLGLGAAKYAQLQAVLEMARRYLNAGLQRGDSLTSPQETRQYLSNQLRDYSHEVFAVLFLDQRHRVIEFEEMFRGTVDGASVYPREVVKKALEHNASAVIFAHNHPSGVAEPSQADERITQRLKAALGLVDIRVLDHFVVGDRVVSFAERGLL</sequence>
<dbReference type="PROSITE" id="PS50249">
    <property type="entry name" value="MPN"/>
    <property type="match status" value="1"/>
</dbReference>
<dbReference type="InterPro" id="IPR037518">
    <property type="entry name" value="MPN"/>
</dbReference>
<dbReference type="GO" id="GO:0008237">
    <property type="term" value="F:metallopeptidase activity"/>
    <property type="evidence" value="ECO:0007669"/>
    <property type="project" value="UniProtKB-KW"/>
</dbReference>